<dbReference type="EC" id="2.7.8.12" evidence="6"/>
<protein>
    <submittedName>
        <fullName evidence="6">Teichoic acid poly(Glycerol phosphate) polymerase</fullName>
        <ecNumber evidence="6">2.7.8.12</ecNumber>
    </submittedName>
</protein>
<accession>A0A829ZAE0</accession>
<dbReference type="InterPro" id="IPR029044">
    <property type="entry name" value="Nucleotide-diphossugar_trans"/>
</dbReference>
<evidence type="ECO:0000256" key="4">
    <source>
        <dbReference type="SAM" id="Phobius"/>
    </source>
</evidence>
<dbReference type="Gene3D" id="3.90.550.10">
    <property type="entry name" value="Spore Coat Polysaccharide Biosynthesis Protein SpsA, Chain A"/>
    <property type="match status" value="1"/>
</dbReference>
<comment type="similarity">
    <text evidence="1">Belongs to the glycosyltransferase 2 family.</text>
</comment>
<dbReference type="PANTHER" id="PTHR43630">
    <property type="entry name" value="POLY-BETA-1,6-N-ACETYL-D-GLUCOSAMINE SYNTHASE"/>
    <property type="match status" value="1"/>
</dbReference>
<dbReference type="RefSeq" id="WP_172472350.1">
    <property type="nucleotide sequence ID" value="NZ_BLMI01000112.1"/>
</dbReference>
<dbReference type="PANTHER" id="PTHR43630:SF1">
    <property type="entry name" value="POLY-BETA-1,6-N-ACETYL-D-GLUCOSAMINE SYNTHASE"/>
    <property type="match status" value="1"/>
</dbReference>
<keyword evidence="4" id="KW-1133">Transmembrane helix</keyword>
<feature type="domain" description="Glycosyltransferase 2-like" evidence="5">
    <location>
        <begin position="8"/>
        <end position="131"/>
    </location>
</feature>
<dbReference type="Proteomes" id="UP000490821">
    <property type="component" value="Unassembled WGS sequence"/>
</dbReference>
<dbReference type="CDD" id="cd00761">
    <property type="entry name" value="Glyco_tranf_GTA_type"/>
    <property type="match status" value="1"/>
</dbReference>
<feature type="transmembrane region" description="Helical" evidence="4">
    <location>
        <begin position="273"/>
        <end position="290"/>
    </location>
</feature>
<evidence type="ECO:0000259" key="5">
    <source>
        <dbReference type="Pfam" id="PF00535"/>
    </source>
</evidence>
<evidence type="ECO:0000313" key="6">
    <source>
        <dbReference type="EMBL" id="GFI40942.1"/>
    </source>
</evidence>
<keyword evidence="4" id="KW-0472">Membrane</keyword>
<evidence type="ECO:0000313" key="7">
    <source>
        <dbReference type="Proteomes" id="UP000490821"/>
    </source>
</evidence>
<comment type="caution">
    <text evidence="6">The sequence shown here is derived from an EMBL/GenBank/DDBJ whole genome shotgun (WGS) entry which is preliminary data.</text>
</comment>
<reference evidence="6 7" key="1">
    <citation type="journal article" date="2020" name="Microbiome">
        <title>Single-cell genomics of uncultured bacteria reveals dietary fiber responders in the mouse gut microbiota.</title>
        <authorList>
            <person name="Chijiiwa R."/>
            <person name="Hosokawa M."/>
            <person name="Kogawa M."/>
            <person name="Nishikawa Y."/>
            <person name="Ide K."/>
            <person name="Sakanashi C."/>
            <person name="Takahashi K."/>
            <person name="Takeyama H."/>
        </authorList>
    </citation>
    <scope>NUCLEOTIDE SEQUENCE [LARGE SCALE GENOMIC DNA]</scope>
    <source>
        <strain evidence="6">IMSAGC_017</strain>
    </source>
</reference>
<sequence>MRQHSRITVFTPAYNRSHTLPKTLESLKRQKNKQFKWLIVDDGSTDNTKKLVQQWLKENYGFEIKYIYKENGGMHTAHNVAYENIDTELNICIDSDDCLAEDAIDKILTFWDSHEHENYAGIIGLDSDLNGNLIGKDLGDLKETTLSGYYNQGGFGDKKLVYRTDIINEYPPYPIFEGERYVGLNYKYILIDQNYKLLVLNEVLCNVEYQLDGSTNNMWKQYYNNPRGFAFLRKFYMQYNNSLKRDIMDCIHYVSSSLLANNPNFIKESPKKLLTILCIPFGYLFKFLVIRKGKTS</sequence>
<keyword evidence="3 6" id="KW-0808">Transferase</keyword>
<dbReference type="InterPro" id="IPR001173">
    <property type="entry name" value="Glyco_trans_2-like"/>
</dbReference>
<keyword evidence="2" id="KW-0328">Glycosyltransferase</keyword>
<dbReference type="GO" id="GO:0016757">
    <property type="term" value="F:glycosyltransferase activity"/>
    <property type="evidence" value="ECO:0007669"/>
    <property type="project" value="UniProtKB-KW"/>
</dbReference>
<dbReference type="AlphaFoldDB" id="A0A829ZAE0"/>
<dbReference type="Pfam" id="PF00535">
    <property type="entry name" value="Glycos_transf_2"/>
    <property type="match status" value="1"/>
</dbReference>
<gene>
    <name evidence="6" type="primary">tagF_2</name>
    <name evidence="6" type="ORF">IMSAGC017_00982</name>
</gene>
<dbReference type="EMBL" id="BLMI01000112">
    <property type="protein sequence ID" value="GFI40942.1"/>
    <property type="molecule type" value="Genomic_DNA"/>
</dbReference>
<evidence type="ECO:0000256" key="1">
    <source>
        <dbReference type="ARBA" id="ARBA00006739"/>
    </source>
</evidence>
<keyword evidence="4" id="KW-0812">Transmembrane</keyword>
<organism evidence="6 7">
    <name type="scientific">Thomasclavelia cocleata</name>
    <dbReference type="NCBI Taxonomy" id="69824"/>
    <lineage>
        <taxon>Bacteria</taxon>
        <taxon>Bacillati</taxon>
        <taxon>Bacillota</taxon>
        <taxon>Erysipelotrichia</taxon>
        <taxon>Erysipelotrichales</taxon>
        <taxon>Coprobacillaceae</taxon>
        <taxon>Thomasclavelia</taxon>
    </lineage>
</organism>
<dbReference type="GO" id="GO:0047355">
    <property type="term" value="F:CDP-glycerol glycerophosphotransferase activity"/>
    <property type="evidence" value="ECO:0007669"/>
    <property type="project" value="UniProtKB-EC"/>
</dbReference>
<evidence type="ECO:0000256" key="3">
    <source>
        <dbReference type="ARBA" id="ARBA00022679"/>
    </source>
</evidence>
<evidence type="ECO:0000256" key="2">
    <source>
        <dbReference type="ARBA" id="ARBA00022676"/>
    </source>
</evidence>
<proteinExistence type="inferred from homology"/>
<name>A0A829ZAE0_9FIRM</name>
<dbReference type="SUPFAM" id="SSF53448">
    <property type="entry name" value="Nucleotide-diphospho-sugar transferases"/>
    <property type="match status" value="1"/>
</dbReference>